<evidence type="ECO:0000256" key="1">
    <source>
        <dbReference type="SAM" id="MobiDB-lite"/>
    </source>
</evidence>
<feature type="compositionally biased region" description="Low complexity" evidence="1">
    <location>
        <begin position="54"/>
        <end position="68"/>
    </location>
</feature>
<gene>
    <name evidence="2" type="ORF">QO034_11365</name>
</gene>
<dbReference type="Proteomes" id="UP001227126">
    <property type="component" value="Unassembled WGS sequence"/>
</dbReference>
<reference evidence="2 3" key="1">
    <citation type="submission" date="2023-05" db="EMBL/GenBank/DDBJ databases">
        <title>Sedimentitalea sp. nov. JM2-8.</title>
        <authorList>
            <person name="Huang J."/>
        </authorList>
    </citation>
    <scope>NUCLEOTIDE SEQUENCE [LARGE SCALE GENOMIC DNA]</scope>
    <source>
        <strain evidence="2 3">JM2-8</strain>
    </source>
</reference>
<accession>A0ABT7FF17</accession>
<dbReference type="RefSeq" id="WP_284485651.1">
    <property type="nucleotide sequence ID" value="NZ_JASNJE010000012.1"/>
</dbReference>
<dbReference type="EMBL" id="JASNJE010000012">
    <property type="protein sequence ID" value="MDK3073712.1"/>
    <property type="molecule type" value="Genomic_DNA"/>
</dbReference>
<evidence type="ECO:0000313" key="2">
    <source>
        <dbReference type="EMBL" id="MDK3073712.1"/>
    </source>
</evidence>
<evidence type="ECO:0000313" key="3">
    <source>
        <dbReference type="Proteomes" id="UP001227126"/>
    </source>
</evidence>
<comment type="caution">
    <text evidence="2">The sequence shown here is derived from an EMBL/GenBank/DDBJ whole genome shotgun (WGS) entry which is preliminary data.</text>
</comment>
<protein>
    <submittedName>
        <fullName evidence="2">Uncharacterized protein</fullName>
    </submittedName>
</protein>
<feature type="region of interest" description="Disordered" evidence="1">
    <location>
        <begin position="54"/>
        <end position="80"/>
    </location>
</feature>
<sequence>MVRGAILLAVAGLVAAGLGFAWTGGETPFSTSGAAKLASTAMETAPIEPLRIEPQAAPARVAPQAGTAPEPMPKTRGLSSDLAQSYSNKCRIPDGSICYVAAQPVGASCECPGSKKGVIVW</sequence>
<organism evidence="2 3">
    <name type="scientific">Sedimentitalea xiamensis</name>
    <dbReference type="NCBI Taxonomy" id="3050037"/>
    <lineage>
        <taxon>Bacteria</taxon>
        <taxon>Pseudomonadati</taxon>
        <taxon>Pseudomonadota</taxon>
        <taxon>Alphaproteobacteria</taxon>
        <taxon>Rhodobacterales</taxon>
        <taxon>Paracoccaceae</taxon>
        <taxon>Sedimentitalea</taxon>
    </lineage>
</organism>
<keyword evidence="3" id="KW-1185">Reference proteome</keyword>
<name>A0ABT7FF17_9RHOB</name>
<proteinExistence type="predicted"/>